<feature type="domain" description="Ig-like" evidence="20">
    <location>
        <begin position="516"/>
        <end position="603"/>
    </location>
</feature>
<feature type="domain" description="Ig-like" evidence="20">
    <location>
        <begin position="332"/>
        <end position="419"/>
    </location>
</feature>
<keyword evidence="14" id="KW-0393">Immunoglobulin domain</keyword>
<keyword evidence="9 18" id="KW-1133">Transmembrane helix</keyword>
<dbReference type="PROSITE" id="PS50835">
    <property type="entry name" value="IG_LIKE"/>
    <property type="match status" value="6"/>
</dbReference>
<dbReference type="Pfam" id="PF00041">
    <property type="entry name" value="fn3"/>
    <property type="match status" value="3"/>
</dbReference>
<evidence type="ECO:0000256" key="14">
    <source>
        <dbReference type="ARBA" id="ARBA00023319"/>
    </source>
</evidence>
<keyword evidence="23" id="KW-1185">Reference proteome</keyword>
<proteinExistence type="inferred from homology"/>
<evidence type="ECO:0000256" key="4">
    <source>
        <dbReference type="ARBA" id="ARBA00022475"/>
    </source>
</evidence>
<keyword evidence="11" id="KW-1015">Disulfide bond</keyword>
<sequence length="1156" mass="130145">MLWQDKHAALTFMSLLLLLWQEAAPIEVPEDLKQPPTIMKQSVKNYIVDPRDNIIIECEAKGNPVPTFSWRRNGKFFNIGKDPRVTMRKRSGTLEIGFRSGGRPEDYEGEYQCFATNDFGVSLSNKILLRVSKAPLWPKEVLEPVSVTEGSPLVLPCNPPPGLPPPFTFWMDSNMSPIPQDKRVSMGLNGDLYFSNVLAQDANTDYSCKARFLFTHTIQEKNPYKLKVQTNRKVAESTPTFLSPSGSESSKMVLRDEQLLLECIAAGLPTPIIKWFKKGGELPGQKVKFENFNKTLKIVSVSEEDAGEYVCMANNHLGTIRHSIFVQVKAAPYWLVKPSDQVLAPEETGRLICRANGNPKPHIEWLVNGQPIESSPTNPNRQVLGDTIIFRSVQIGSSAVYQCNASNEHGYLLANAFVNVLDLPPRMLGPKNQLIKVIKNNRTFLDCPFFGSPLPELRWFKNGQGSGLDGGQYRVYINGTLEIKRAQAEDEGTYTCVASSILGKAENQVRLEVKEPTRIIQAPEHQSAIRGSTARFTCRVTSDPSLPVSVAWMKDDKPLYLGWRLKKDDESLSIPNVNEGDEGTYTCTVKSEIDQLSASARLTVLEVATLNPSVSSALLPARPDPPMDLDLSDPAARSVRLTWIPGKDHRSPITEFLVQFEEDRWEPGRWQNLSSYPGDLNSVILQLAPFVNYQFRVIAINSVGQSDPSRPSPRYKTTGAAPDAIPKGLRGWGSRKDNMEITWEPLLDLERNGPNLHYIVWWRRKDVEEEWNNVTILGAKHVVHNTEIYVPYEIKIQARNEFGAGPESNMVIGYSGEDKPTDAPTDLRVSKVDSTKVIIHWNPVDLNSVQGEFKEYRLYYWRESSQVPGLVVIKEKKVKGFYSTTVKPSGMLSDLVPYSNYKMFMVVANNRFESQPSNTVEFTTKEGVPDAPRFFKINRRSLDTIHLEWAKPLEPNGILTGYQLKYQTVNGSKVGPFQLETFFPNVTEFFLRVPDRSSRYKFFLSALTQVGKGEDYAEESPHFTNEGNNTKKDVKSQQPPIIVVDLIPGVVYHLRVYSHLFNNVSSKQVTFKTKAAYIDQVDIATQGWFIGLMCAIALIILILLIVCFIKRSRGGKYPGGGYMSCFTKAQVRDKKDLPLDAVDQKDQDGSFDYQFH</sequence>
<feature type="domain" description="Fibronectin type-III" evidence="21">
    <location>
        <begin position="725"/>
        <end position="818"/>
    </location>
</feature>
<dbReference type="SMART" id="SM00408">
    <property type="entry name" value="IGc2"/>
    <property type="match status" value="5"/>
</dbReference>
<dbReference type="FunFam" id="2.60.40.10:FF:000057">
    <property type="entry name" value="neural cell adhesion molecule L1"/>
    <property type="match status" value="1"/>
</dbReference>
<evidence type="ECO:0000256" key="19">
    <source>
        <dbReference type="SAM" id="SignalP"/>
    </source>
</evidence>
<evidence type="ECO:0000256" key="12">
    <source>
        <dbReference type="ARBA" id="ARBA00023180"/>
    </source>
</evidence>
<feature type="domain" description="Ig-like" evidence="20">
    <location>
        <begin position="36"/>
        <end position="124"/>
    </location>
</feature>
<dbReference type="CDD" id="cd05875">
    <property type="entry name" value="IgI_hNeurofascin_like"/>
    <property type="match status" value="1"/>
</dbReference>
<dbReference type="GO" id="GO:0098632">
    <property type="term" value="F:cell-cell adhesion mediator activity"/>
    <property type="evidence" value="ECO:0007669"/>
    <property type="project" value="TreeGrafter"/>
</dbReference>
<evidence type="ECO:0000256" key="9">
    <source>
        <dbReference type="ARBA" id="ARBA00022989"/>
    </source>
</evidence>
<feature type="signal peptide" evidence="19">
    <location>
        <begin position="1"/>
        <end position="25"/>
    </location>
</feature>
<reference evidence="22" key="2">
    <citation type="submission" date="2025-09" db="UniProtKB">
        <authorList>
            <consortium name="Ensembl"/>
        </authorList>
    </citation>
    <scope>IDENTIFICATION</scope>
</reference>
<feature type="domain" description="Fibronectin type-III" evidence="21">
    <location>
        <begin position="931"/>
        <end position="1027"/>
    </location>
</feature>
<dbReference type="FunFam" id="2.60.40.10:FF:000078">
    <property type="entry name" value="Neuronal cell adhesion molecule"/>
    <property type="match status" value="1"/>
</dbReference>
<dbReference type="FunFam" id="2.60.40.10:FF:000347">
    <property type="entry name" value="Neuronal cell adhesion molecule"/>
    <property type="match status" value="1"/>
</dbReference>
<dbReference type="FunFam" id="2.60.40.10:FF:000005">
    <property type="entry name" value="Neuronal cell adhesion molecule"/>
    <property type="match status" value="1"/>
</dbReference>
<feature type="domain" description="Ig-like" evidence="20">
    <location>
        <begin position="239"/>
        <end position="327"/>
    </location>
</feature>
<dbReference type="FunFam" id="2.60.40.10:FF:000238">
    <property type="entry name" value="Neuronal cell adhesion molecule"/>
    <property type="match status" value="1"/>
</dbReference>
<dbReference type="InterPro" id="IPR036179">
    <property type="entry name" value="Ig-like_dom_sf"/>
</dbReference>
<dbReference type="GO" id="GO:0007420">
    <property type="term" value="P:brain development"/>
    <property type="evidence" value="ECO:0007669"/>
    <property type="project" value="TreeGrafter"/>
</dbReference>
<dbReference type="FunFam" id="2.60.40.10:FF:000114">
    <property type="entry name" value="Neuronal cell adhesion molecule"/>
    <property type="match status" value="1"/>
</dbReference>
<feature type="transmembrane region" description="Helical" evidence="18">
    <location>
        <begin position="1088"/>
        <end position="1109"/>
    </location>
</feature>
<dbReference type="InterPro" id="IPR026965">
    <property type="entry name" value="NFASC_Ig-like"/>
</dbReference>
<comment type="function">
    <text evidence="15">Neural cell adhesion molecule involved in the dynamics of cell adhesion and in the generation of transmembrane signals at tyrosine kinase receptors. During brain development, critical in multiple processes, including neuronal migration, axonal growth and fasciculation, and synaptogenesis. In the mature brain, plays a role in the dynamics of neuronal structure and function, including synaptic plasticity.</text>
</comment>
<feature type="domain" description="Ig-like" evidence="20">
    <location>
        <begin position="138"/>
        <end position="210"/>
    </location>
</feature>
<name>A0A668U6K9_OREAU</name>
<evidence type="ECO:0000256" key="5">
    <source>
        <dbReference type="ARBA" id="ARBA00022692"/>
    </source>
</evidence>
<dbReference type="Pfam" id="PF13927">
    <property type="entry name" value="Ig_3"/>
    <property type="match status" value="2"/>
</dbReference>
<keyword evidence="8" id="KW-0130">Cell adhesion</keyword>
<keyword evidence="7" id="KW-0677">Repeat</keyword>
<dbReference type="InterPro" id="IPR036116">
    <property type="entry name" value="FN3_sf"/>
</dbReference>
<dbReference type="FunFam" id="2.60.40.10:FF:000100">
    <property type="entry name" value="Neuronal cell adhesion molecule a"/>
    <property type="match status" value="1"/>
</dbReference>
<dbReference type="PANTHER" id="PTHR44170:SF12">
    <property type="entry name" value="NEUROFASCIN"/>
    <property type="match status" value="1"/>
</dbReference>
<keyword evidence="12" id="KW-0325">Glycoprotein</keyword>
<dbReference type="SMART" id="SM00060">
    <property type="entry name" value="FN3"/>
    <property type="match status" value="4"/>
</dbReference>
<reference evidence="22" key="1">
    <citation type="submission" date="2025-08" db="UniProtKB">
        <authorList>
            <consortium name="Ensembl"/>
        </authorList>
    </citation>
    <scope>IDENTIFICATION</scope>
</reference>
<dbReference type="SUPFAM" id="SSF49265">
    <property type="entry name" value="Fibronectin type III"/>
    <property type="match status" value="2"/>
</dbReference>
<feature type="domain" description="Fibronectin type-III" evidence="21">
    <location>
        <begin position="625"/>
        <end position="720"/>
    </location>
</feature>
<evidence type="ECO:0000256" key="18">
    <source>
        <dbReference type="SAM" id="Phobius"/>
    </source>
</evidence>
<evidence type="ECO:0000259" key="21">
    <source>
        <dbReference type="PROSITE" id="PS50853"/>
    </source>
</evidence>
<dbReference type="PANTHER" id="PTHR44170">
    <property type="entry name" value="PROTEIN SIDEKICK"/>
    <property type="match status" value="1"/>
</dbReference>
<dbReference type="InterPro" id="IPR007110">
    <property type="entry name" value="Ig-like_dom"/>
</dbReference>
<dbReference type="FunFam" id="2.60.40.10:FF:000028">
    <property type="entry name" value="Neuronal cell adhesion molecule"/>
    <property type="match status" value="1"/>
</dbReference>
<keyword evidence="13" id="KW-0966">Cell projection</keyword>
<dbReference type="InterPro" id="IPR003598">
    <property type="entry name" value="Ig_sub2"/>
</dbReference>
<evidence type="ECO:0000256" key="11">
    <source>
        <dbReference type="ARBA" id="ARBA00023157"/>
    </source>
</evidence>
<evidence type="ECO:0000256" key="2">
    <source>
        <dbReference type="ARBA" id="ARBA00004624"/>
    </source>
</evidence>
<comment type="subcellular location">
    <subcellularLocation>
        <location evidence="1">Cell membrane</location>
        <topology evidence="1">Single-pass type I membrane protein</topology>
    </subcellularLocation>
    <subcellularLocation>
        <location evidence="2">Cell projection</location>
        <location evidence="2">Growth cone</location>
    </subcellularLocation>
</comment>
<evidence type="ECO:0000256" key="8">
    <source>
        <dbReference type="ARBA" id="ARBA00022889"/>
    </source>
</evidence>
<evidence type="ECO:0000259" key="20">
    <source>
        <dbReference type="PROSITE" id="PS50835"/>
    </source>
</evidence>
<evidence type="ECO:0000256" key="13">
    <source>
        <dbReference type="ARBA" id="ARBA00023273"/>
    </source>
</evidence>
<dbReference type="CDD" id="cd00063">
    <property type="entry name" value="FN3"/>
    <property type="match status" value="4"/>
</dbReference>
<dbReference type="GO" id="GO:0005886">
    <property type="term" value="C:plasma membrane"/>
    <property type="evidence" value="ECO:0007669"/>
    <property type="project" value="UniProtKB-SubCell"/>
</dbReference>
<evidence type="ECO:0000313" key="22">
    <source>
        <dbReference type="Ensembl" id="ENSOABP00000033472.2"/>
    </source>
</evidence>
<evidence type="ECO:0000256" key="3">
    <source>
        <dbReference type="ARBA" id="ARBA00008588"/>
    </source>
</evidence>
<dbReference type="FunFam" id="2.60.40.10:FF:000038">
    <property type="entry name" value="Neuronal cell adhesion molecule"/>
    <property type="match status" value="1"/>
</dbReference>
<dbReference type="Pfam" id="PF07679">
    <property type="entry name" value="I-set"/>
    <property type="match status" value="3"/>
</dbReference>
<feature type="domain" description="Fibronectin type-III" evidence="21">
    <location>
        <begin position="823"/>
        <end position="927"/>
    </location>
</feature>
<protein>
    <recommendedName>
        <fullName evidence="17">Neural cell adhesion molecule L1</fullName>
    </recommendedName>
</protein>
<evidence type="ECO:0000313" key="23">
    <source>
        <dbReference type="Proteomes" id="UP000472276"/>
    </source>
</evidence>
<evidence type="ECO:0000256" key="10">
    <source>
        <dbReference type="ARBA" id="ARBA00023136"/>
    </source>
</evidence>
<dbReference type="GO" id="GO:0007411">
    <property type="term" value="P:axon guidance"/>
    <property type="evidence" value="ECO:0007669"/>
    <property type="project" value="TreeGrafter"/>
</dbReference>
<dbReference type="GO" id="GO:0030426">
    <property type="term" value="C:growth cone"/>
    <property type="evidence" value="ECO:0007669"/>
    <property type="project" value="UniProtKB-SubCell"/>
</dbReference>
<evidence type="ECO:0000256" key="7">
    <source>
        <dbReference type="ARBA" id="ARBA00022737"/>
    </source>
</evidence>
<dbReference type="Ensembl" id="ENSOABT00000034406.2">
    <property type="protein sequence ID" value="ENSOABP00000033472.2"/>
    <property type="gene ID" value="ENSOABG00000013630.2"/>
</dbReference>
<keyword evidence="5 18" id="KW-0812">Transmembrane</keyword>
<gene>
    <name evidence="22" type="primary">nfasca</name>
</gene>
<evidence type="ECO:0000256" key="16">
    <source>
        <dbReference type="ARBA" id="ARBA00063896"/>
    </source>
</evidence>
<dbReference type="SMART" id="SM00409">
    <property type="entry name" value="IG"/>
    <property type="match status" value="6"/>
</dbReference>
<comment type="similarity">
    <text evidence="3">Belongs to the immunoglobulin superfamily. L1/neurofascin/NgCAM family.</text>
</comment>
<keyword evidence="6 19" id="KW-0732">Signal</keyword>
<evidence type="ECO:0000256" key="6">
    <source>
        <dbReference type="ARBA" id="ARBA00022729"/>
    </source>
</evidence>
<dbReference type="InterPro" id="IPR003961">
    <property type="entry name" value="FN3_dom"/>
</dbReference>
<feature type="domain" description="Ig-like" evidence="20">
    <location>
        <begin position="430"/>
        <end position="512"/>
    </location>
</feature>
<dbReference type="AlphaFoldDB" id="A0A668U6K9"/>
<dbReference type="SUPFAM" id="SSF48726">
    <property type="entry name" value="Immunoglobulin"/>
    <property type="match status" value="6"/>
</dbReference>
<organism evidence="22 23">
    <name type="scientific">Oreochromis aureus</name>
    <name type="common">Israeli tilapia</name>
    <name type="synonym">Chromis aureus</name>
    <dbReference type="NCBI Taxonomy" id="47969"/>
    <lineage>
        <taxon>Eukaryota</taxon>
        <taxon>Metazoa</taxon>
        <taxon>Chordata</taxon>
        <taxon>Craniata</taxon>
        <taxon>Vertebrata</taxon>
        <taxon>Euteleostomi</taxon>
        <taxon>Actinopterygii</taxon>
        <taxon>Neopterygii</taxon>
        <taxon>Teleostei</taxon>
        <taxon>Neoteleostei</taxon>
        <taxon>Acanthomorphata</taxon>
        <taxon>Ovalentaria</taxon>
        <taxon>Cichlomorphae</taxon>
        <taxon>Cichliformes</taxon>
        <taxon>Cichlidae</taxon>
        <taxon>African cichlids</taxon>
        <taxon>Pseudocrenilabrinae</taxon>
        <taxon>Oreochromini</taxon>
        <taxon>Oreochromis</taxon>
    </lineage>
</organism>
<dbReference type="InterPro" id="IPR013098">
    <property type="entry name" value="Ig_I-set"/>
</dbReference>
<dbReference type="PROSITE" id="PS50853">
    <property type="entry name" value="FN3"/>
    <property type="match status" value="4"/>
</dbReference>
<evidence type="ECO:0000256" key="17">
    <source>
        <dbReference type="ARBA" id="ARBA00074488"/>
    </source>
</evidence>
<dbReference type="GO" id="GO:0009986">
    <property type="term" value="C:cell surface"/>
    <property type="evidence" value="ECO:0007669"/>
    <property type="project" value="UniProtKB-ARBA"/>
</dbReference>
<dbReference type="Proteomes" id="UP000472276">
    <property type="component" value="Unassembled WGS sequence"/>
</dbReference>
<keyword evidence="4" id="KW-1003">Cell membrane</keyword>
<keyword evidence="10 18" id="KW-0472">Membrane</keyword>
<dbReference type="InterPro" id="IPR013783">
    <property type="entry name" value="Ig-like_fold"/>
</dbReference>
<dbReference type="Gene3D" id="2.60.40.10">
    <property type="entry name" value="Immunoglobulins"/>
    <property type="match status" value="10"/>
</dbReference>
<evidence type="ECO:0000256" key="1">
    <source>
        <dbReference type="ARBA" id="ARBA00004251"/>
    </source>
</evidence>
<dbReference type="InterPro" id="IPR003599">
    <property type="entry name" value="Ig_sub"/>
</dbReference>
<evidence type="ECO:0000256" key="15">
    <source>
        <dbReference type="ARBA" id="ARBA00060042"/>
    </source>
</evidence>
<accession>A0A668U6K9</accession>
<comment type="subunit">
    <text evidence="16">Interacts with SHTN1; the interaction occurs in axonal growth cones. Interacts with isoform 2 of BSG.</text>
</comment>
<feature type="chain" id="PRO_5044239604" description="Neural cell adhesion molecule L1" evidence="19">
    <location>
        <begin position="26"/>
        <end position="1156"/>
    </location>
</feature>